<sequence length="203" mass="23420">MSCISFDLLILGMTLFEKSKYSIAIMPNEKEINFVDELKNELHSKIGWYHSKNSKAHITITQFDATDDDIIFIVNRLKEIANYENPIHLNFDGVKNYSNGAIFLAPDEPTKNSLTALMKRIQQQLPVNNPYHSKDPHMSIARGLNENNVKSALKMFSDAKLYFDCNHIVLRKFNSVKRQYDIYSEDFKFLGIPPKPIAQQSLF</sequence>
<organism evidence="1 2">
    <name type="scientific">Pedobacter planticolens</name>
    <dbReference type="NCBI Taxonomy" id="2679964"/>
    <lineage>
        <taxon>Bacteria</taxon>
        <taxon>Pseudomonadati</taxon>
        <taxon>Bacteroidota</taxon>
        <taxon>Sphingobacteriia</taxon>
        <taxon>Sphingobacteriales</taxon>
        <taxon>Sphingobacteriaceae</taxon>
        <taxon>Pedobacter</taxon>
    </lineage>
</organism>
<dbReference type="Gene3D" id="3.90.1140.10">
    <property type="entry name" value="Cyclic phosphodiesterase"/>
    <property type="match status" value="1"/>
</dbReference>
<dbReference type="SUPFAM" id="SSF55144">
    <property type="entry name" value="LigT-like"/>
    <property type="match status" value="1"/>
</dbReference>
<proteinExistence type="predicted"/>
<dbReference type="AlphaFoldDB" id="A0A923IUB9"/>
<evidence type="ECO:0000313" key="2">
    <source>
        <dbReference type="Proteomes" id="UP000601055"/>
    </source>
</evidence>
<name>A0A923IUB9_9SPHI</name>
<dbReference type="EMBL" id="WNXD01000001">
    <property type="protein sequence ID" value="MBB2144721.1"/>
    <property type="molecule type" value="Genomic_DNA"/>
</dbReference>
<accession>A0A923IUB9</accession>
<dbReference type="GO" id="GO:0016874">
    <property type="term" value="F:ligase activity"/>
    <property type="evidence" value="ECO:0007669"/>
    <property type="project" value="UniProtKB-KW"/>
</dbReference>
<dbReference type="Proteomes" id="UP000601055">
    <property type="component" value="Unassembled WGS sequence"/>
</dbReference>
<keyword evidence="1" id="KW-0436">Ligase</keyword>
<gene>
    <name evidence="1" type="ORF">GM921_04455</name>
</gene>
<dbReference type="InterPro" id="IPR009097">
    <property type="entry name" value="Cyclic_Pdiesterase"/>
</dbReference>
<dbReference type="Pfam" id="PF13563">
    <property type="entry name" value="2_5_RNA_ligase2"/>
    <property type="match status" value="1"/>
</dbReference>
<protein>
    <submittedName>
        <fullName evidence="1">2'-5' RNA ligase family protein</fullName>
    </submittedName>
</protein>
<comment type="caution">
    <text evidence="1">The sequence shown here is derived from an EMBL/GenBank/DDBJ whole genome shotgun (WGS) entry which is preliminary data.</text>
</comment>
<reference evidence="1" key="1">
    <citation type="submission" date="2019-11" db="EMBL/GenBank/DDBJ databases">
        <title>Description of Pedobacter sp. LMG 31464T.</title>
        <authorList>
            <person name="Carlier A."/>
            <person name="Qi S."/>
            <person name="Vandamme P."/>
        </authorList>
    </citation>
    <scope>NUCLEOTIDE SEQUENCE</scope>
    <source>
        <strain evidence="1">LMG 31464</strain>
    </source>
</reference>
<keyword evidence="2" id="KW-1185">Reference proteome</keyword>
<evidence type="ECO:0000313" key="1">
    <source>
        <dbReference type="EMBL" id="MBB2144721.1"/>
    </source>
</evidence>